<reference evidence="1 2" key="1">
    <citation type="submission" date="2018-06" db="EMBL/GenBank/DDBJ databases">
        <authorList>
            <consortium name="Pathogen Informatics"/>
            <person name="Doyle S."/>
        </authorList>
    </citation>
    <scope>NUCLEOTIDE SEQUENCE [LARGE SCALE GENOMIC DNA]</scope>
    <source>
        <strain evidence="1 2">NCTC12020</strain>
    </source>
</reference>
<accession>A0A380NI07</accession>
<sequence length="126" mass="14462">MEVNQYFFDLAKIAANKASEHGITVDPQWIYTQWYIETSGFTSDVQASHYNLGGIMSSEGGWMKFDNFVDFANYFGKYLTYYSEDGMSNASTLHNYLAALHHGGYFTSDLDTYYHTMLHVLNSINF</sequence>
<protein>
    <recommendedName>
        <fullName evidence="3">Mannosyl-glycoprotein endo-beta-N-acetylglucosaminidase</fullName>
    </recommendedName>
</protein>
<keyword evidence="2" id="KW-1185">Reference proteome</keyword>
<dbReference type="AlphaFoldDB" id="A0A380NI07"/>
<dbReference type="RefSeq" id="WP_115309756.1">
    <property type="nucleotide sequence ID" value="NZ_UHIO01000001.1"/>
</dbReference>
<organism evidence="1 2">
    <name type="scientific">Veillonella criceti</name>
    <dbReference type="NCBI Taxonomy" id="103891"/>
    <lineage>
        <taxon>Bacteria</taxon>
        <taxon>Bacillati</taxon>
        <taxon>Bacillota</taxon>
        <taxon>Negativicutes</taxon>
        <taxon>Veillonellales</taxon>
        <taxon>Veillonellaceae</taxon>
        <taxon>Veillonella</taxon>
    </lineage>
</organism>
<evidence type="ECO:0000313" key="2">
    <source>
        <dbReference type="Proteomes" id="UP000255367"/>
    </source>
</evidence>
<dbReference type="Proteomes" id="UP000255367">
    <property type="component" value="Unassembled WGS sequence"/>
</dbReference>
<gene>
    <name evidence="1" type="ORF">NCTC12020_00512</name>
</gene>
<evidence type="ECO:0000313" key="1">
    <source>
        <dbReference type="EMBL" id="SUP41208.1"/>
    </source>
</evidence>
<dbReference type="EMBL" id="UHIO01000001">
    <property type="protein sequence ID" value="SUP41208.1"/>
    <property type="molecule type" value="Genomic_DNA"/>
</dbReference>
<name>A0A380NI07_9FIRM</name>
<dbReference type="OrthoDB" id="1629550at2"/>
<evidence type="ECO:0008006" key="3">
    <source>
        <dbReference type="Google" id="ProtNLM"/>
    </source>
</evidence>
<proteinExistence type="predicted"/>